<dbReference type="Gene3D" id="3.40.50.2300">
    <property type="match status" value="1"/>
</dbReference>
<keyword evidence="1" id="KW-0597">Phosphoprotein</keyword>
<dbReference type="SUPFAM" id="SSF52172">
    <property type="entry name" value="CheY-like"/>
    <property type="match status" value="1"/>
</dbReference>
<evidence type="ECO:0000256" key="1">
    <source>
        <dbReference type="ARBA" id="ARBA00022553"/>
    </source>
</evidence>
<gene>
    <name evidence="4" type="ORF">VU01_101413</name>
</gene>
<dbReference type="Pfam" id="PF00072">
    <property type="entry name" value="Response_reg"/>
    <property type="match status" value="1"/>
</dbReference>
<dbReference type="PANTHER" id="PTHR44591">
    <property type="entry name" value="STRESS RESPONSE REGULATOR PROTEIN 1"/>
    <property type="match status" value="1"/>
</dbReference>
<keyword evidence="5" id="KW-1185">Reference proteome</keyword>
<feature type="domain" description="Response regulatory" evidence="3">
    <location>
        <begin position="5"/>
        <end position="121"/>
    </location>
</feature>
<dbReference type="InterPro" id="IPR025497">
    <property type="entry name" value="PatA-like_N"/>
</dbReference>
<dbReference type="InterPro" id="IPR050595">
    <property type="entry name" value="Bact_response_regulator"/>
</dbReference>
<dbReference type="Pfam" id="PF14332">
    <property type="entry name" value="DUF4388"/>
    <property type="match status" value="1"/>
</dbReference>
<evidence type="ECO:0000256" key="2">
    <source>
        <dbReference type="PROSITE-ProRule" id="PRU00169"/>
    </source>
</evidence>
<dbReference type="SMART" id="SM00448">
    <property type="entry name" value="REC"/>
    <property type="match status" value="1"/>
</dbReference>
<keyword evidence="4" id="KW-0238">DNA-binding</keyword>
<comment type="caution">
    <text evidence="2">Lacks conserved residue(s) required for the propagation of feature annotation.</text>
</comment>
<dbReference type="PROSITE" id="PS50110">
    <property type="entry name" value="RESPONSE_REGULATORY"/>
    <property type="match status" value="1"/>
</dbReference>
<dbReference type="CDD" id="cd00156">
    <property type="entry name" value="REC"/>
    <property type="match status" value="1"/>
</dbReference>
<organism evidence="4 5">
    <name type="scientific">Candidatus Electrothrix marina</name>
    <dbReference type="NCBI Taxonomy" id="1859130"/>
    <lineage>
        <taxon>Bacteria</taxon>
        <taxon>Pseudomonadati</taxon>
        <taxon>Thermodesulfobacteriota</taxon>
        <taxon>Desulfobulbia</taxon>
        <taxon>Desulfobulbales</taxon>
        <taxon>Desulfobulbaceae</taxon>
        <taxon>Candidatus Electrothrix</taxon>
    </lineage>
</organism>
<name>A0A444JH49_9BACT</name>
<accession>A0A444JH49</accession>
<comment type="caution">
    <text evidence="4">The sequence shown here is derived from an EMBL/GenBank/DDBJ whole genome shotgun (WGS) entry which is preliminary data.</text>
</comment>
<evidence type="ECO:0000313" key="5">
    <source>
        <dbReference type="Proteomes" id="UP000288892"/>
    </source>
</evidence>
<dbReference type="EMBL" id="MTKS01000014">
    <property type="protein sequence ID" value="RWX52409.1"/>
    <property type="molecule type" value="Genomic_DNA"/>
</dbReference>
<reference evidence="4 5" key="1">
    <citation type="submission" date="2017-01" db="EMBL/GenBank/DDBJ databases">
        <title>The cable genome- insights into the physiology and evolution of filamentous bacteria capable of sulfide oxidation via long distance electron transfer.</title>
        <authorList>
            <person name="Schreiber L."/>
            <person name="Bjerg J.T."/>
            <person name="Boggild A."/>
            <person name="Van De Vossenberg J."/>
            <person name="Meysman F."/>
            <person name="Nielsen L.P."/>
            <person name="Schramm A."/>
            <person name="Kjeldsen K.U."/>
        </authorList>
    </citation>
    <scope>NUCLEOTIDE SEQUENCE [LARGE SCALE GENOMIC DNA]</scope>
    <source>
        <strain evidence="4">A5</strain>
    </source>
</reference>
<dbReference type="Proteomes" id="UP000288892">
    <property type="component" value="Unassembled WGS sequence"/>
</dbReference>
<evidence type="ECO:0000313" key="4">
    <source>
        <dbReference type="EMBL" id="RWX52409.1"/>
    </source>
</evidence>
<proteinExistence type="predicted"/>
<dbReference type="GO" id="GO:0003677">
    <property type="term" value="F:DNA binding"/>
    <property type="evidence" value="ECO:0007669"/>
    <property type="project" value="UniProtKB-KW"/>
</dbReference>
<dbReference type="PANTHER" id="PTHR44591:SF3">
    <property type="entry name" value="RESPONSE REGULATORY DOMAIN-CONTAINING PROTEIN"/>
    <property type="match status" value="1"/>
</dbReference>
<protein>
    <submittedName>
        <fullName evidence="4">DNA-binding response regulator, NarL/FixJ family</fullName>
    </submittedName>
</protein>
<dbReference type="GO" id="GO:0000160">
    <property type="term" value="P:phosphorelay signal transduction system"/>
    <property type="evidence" value="ECO:0007669"/>
    <property type="project" value="InterPro"/>
</dbReference>
<dbReference type="InterPro" id="IPR001789">
    <property type="entry name" value="Sig_transdc_resp-reg_receiver"/>
</dbReference>
<dbReference type="InterPro" id="IPR011006">
    <property type="entry name" value="CheY-like_superfamily"/>
</dbReference>
<dbReference type="AlphaFoldDB" id="A0A444JH49"/>
<evidence type="ECO:0000259" key="3">
    <source>
        <dbReference type="PROSITE" id="PS50110"/>
    </source>
</evidence>
<sequence>MSRKNILIVDRDKDFLLDLREAFVPFKNIYQLAFASNLTKATEILRKFTVDLAVANVQLSGESGVELLLSVRRWYAETHVVLYSSELTEEIKRSAYHSGVSAIIPYPFKFEELLKVMAGIFAKESGNTTVLDTIPLADLLQLIGMGNHSTDIIVINAKRERGVIRIRQGNLLEAEAAGRKGVNAVTEMLSWESPIIKTCKGGHGITPPDDPVPLHDALILAVSRLDERT</sequence>